<reference evidence="1" key="2">
    <citation type="journal article" date="2015" name="Data Brief">
        <title>Shoot transcriptome of the giant reed, Arundo donax.</title>
        <authorList>
            <person name="Barrero R.A."/>
            <person name="Guerrero F.D."/>
            <person name="Moolhuijzen P."/>
            <person name="Goolsby J.A."/>
            <person name="Tidwell J."/>
            <person name="Bellgard S.E."/>
            <person name="Bellgard M.I."/>
        </authorList>
    </citation>
    <scope>NUCLEOTIDE SEQUENCE</scope>
    <source>
        <tissue evidence="1">Shoot tissue taken approximately 20 cm above the soil surface</tissue>
    </source>
</reference>
<reference evidence="1" key="1">
    <citation type="submission" date="2014-09" db="EMBL/GenBank/DDBJ databases">
        <authorList>
            <person name="Magalhaes I.L.F."/>
            <person name="Oliveira U."/>
            <person name="Santos F.R."/>
            <person name="Vidigal T.H.D.A."/>
            <person name="Brescovit A.D."/>
            <person name="Santos A.J."/>
        </authorList>
    </citation>
    <scope>NUCLEOTIDE SEQUENCE</scope>
    <source>
        <tissue evidence="1">Shoot tissue taken approximately 20 cm above the soil surface</tissue>
    </source>
</reference>
<dbReference type="EMBL" id="GBRH01282698">
    <property type="protein sequence ID" value="JAD15197.1"/>
    <property type="molecule type" value="Transcribed_RNA"/>
</dbReference>
<dbReference type="AlphaFoldDB" id="A0A0A8XU29"/>
<organism evidence="1">
    <name type="scientific">Arundo donax</name>
    <name type="common">Giant reed</name>
    <name type="synonym">Donax arundinaceus</name>
    <dbReference type="NCBI Taxonomy" id="35708"/>
    <lineage>
        <taxon>Eukaryota</taxon>
        <taxon>Viridiplantae</taxon>
        <taxon>Streptophyta</taxon>
        <taxon>Embryophyta</taxon>
        <taxon>Tracheophyta</taxon>
        <taxon>Spermatophyta</taxon>
        <taxon>Magnoliopsida</taxon>
        <taxon>Liliopsida</taxon>
        <taxon>Poales</taxon>
        <taxon>Poaceae</taxon>
        <taxon>PACMAD clade</taxon>
        <taxon>Arundinoideae</taxon>
        <taxon>Arundineae</taxon>
        <taxon>Arundo</taxon>
    </lineage>
</organism>
<name>A0A0A8XU29_ARUDO</name>
<accession>A0A0A8XU29</accession>
<protein>
    <submittedName>
        <fullName evidence="1">Uncharacterized protein</fullName>
    </submittedName>
</protein>
<sequence length="77" mass="8528">MPSSWLGCKPSRCCSISELIFSWLDCIESCSCSASAVLFSIRMFQCNVKLSSLKLPFSNFFSASFSSEKVIFFSVSS</sequence>
<proteinExistence type="predicted"/>
<evidence type="ECO:0000313" key="1">
    <source>
        <dbReference type="EMBL" id="JAD15197.1"/>
    </source>
</evidence>